<sequence>MLVPVEQNDEVLNRSEFIEDEVPYNLIYRISGSTGSKCLKSTDSSMIYAQSQGHNAWLWMLKGMADEPKNALVNEMIENLEGALLPGITGEPRTAERFARAFAVATNRSFHTHMTMEAYACYELKKPLNVTGILRRSEMGDLEIIAEFFAGFSDGAYGVSVHPASQIPAAKRAIESGNLYTWIVDGTPVSMANIAHRSPRNARINAVYTPASFRKRGYASAIVAELCAILESERLIPMLYADSSNPDSNKVYQSIGFVKCGSIVDIKFGGEEISAE</sequence>
<evidence type="ECO:0000313" key="2">
    <source>
        <dbReference type="EMBL" id="RED56023.1"/>
    </source>
</evidence>
<organism evidence="2 3">
    <name type="scientific">Cohnella lupini</name>
    <dbReference type="NCBI Taxonomy" id="1294267"/>
    <lineage>
        <taxon>Bacteria</taxon>
        <taxon>Bacillati</taxon>
        <taxon>Bacillota</taxon>
        <taxon>Bacilli</taxon>
        <taxon>Bacillales</taxon>
        <taxon>Paenibacillaceae</taxon>
        <taxon>Cohnella</taxon>
    </lineage>
</organism>
<dbReference type="AlphaFoldDB" id="A0A3D9I2N4"/>
<feature type="domain" description="N-acetyltransferase" evidence="1">
    <location>
        <begin position="132"/>
        <end position="276"/>
    </location>
</feature>
<proteinExistence type="predicted"/>
<dbReference type="SUPFAM" id="SSF55729">
    <property type="entry name" value="Acyl-CoA N-acyltransferases (Nat)"/>
    <property type="match status" value="1"/>
</dbReference>
<gene>
    <name evidence="2" type="ORF">DFP95_11586</name>
</gene>
<dbReference type="InterPro" id="IPR016181">
    <property type="entry name" value="Acyl_CoA_acyltransferase"/>
</dbReference>
<dbReference type="GO" id="GO:0016747">
    <property type="term" value="F:acyltransferase activity, transferring groups other than amino-acyl groups"/>
    <property type="evidence" value="ECO:0007669"/>
    <property type="project" value="InterPro"/>
</dbReference>
<dbReference type="PROSITE" id="PS51186">
    <property type="entry name" value="GNAT"/>
    <property type="match status" value="1"/>
</dbReference>
<dbReference type="RefSeq" id="WP_115994619.1">
    <property type="nucleotide sequence ID" value="NZ_QRDY01000015.1"/>
</dbReference>
<protein>
    <recommendedName>
        <fullName evidence="1">N-acetyltransferase domain-containing protein</fullName>
    </recommendedName>
</protein>
<dbReference type="OrthoDB" id="3174529at2"/>
<evidence type="ECO:0000313" key="3">
    <source>
        <dbReference type="Proteomes" id="UP000256869"/>
    </source>
</evidence>
<name>A0A3D9I2N4_9BACL</name>
<evidence type="ECO:0000259" key="1">
    <source>
        <dbReference type="PROSITE" id="PS51186"/>
    </source>
</evidence>
<dbReference type="Pfam" id="PF00583">
    <property type="entry name" value="Acetyltransf_1"/>
    <property type="match status" value="1"/>
</dbReference>
<comment type="caution">
    <text evidence="2">The sequence shown here is derived from an EMBL/GenBank/DDBJ whole genome shotgun (WGS) entry which is preliminary data.</text>
</comment>
<dbReference type="Gene3D" id="3.40.630.30">
    <property type="match status" value="1"/>
</dbReference>
<accession>A0A3D9I2N4</accession>
<dbReference type="InterPro" id="IPR000182">
    <property type="entry name" value="GNAT_dom"/>
</dbReference>
<dbReference type="Proteomes" id="UP000256869">
    <property type="component" value="Unassembled WGS sequence"/>
</dbReference>
<keyword evidence="3" id="KW-1185">Reference proteome</keyword>
<reference evidence="2 3" key="1">
    <citation type="submission" date="2018-07" db="EMBL/GenBank/DDBJ databases">
        <title>Genomic Encyclopedia of Type Strains, Phase III (KMG-III): the genomes of soil and plant-associated and newly described type strains.</title>
        <authorList>
            <person name="Whitman W."/>
        </authorList>
    </citation>
    <scope>NUCLEOTIDE SEQUENCE [LARGE SCALE GENOMIC DNA]</scope>
    <source>
        <strain evidence="2 3">CECT 8236</strain>
    </source>
</reference>
<dbReference type="EMBL" id="QRDY01000015">
    <property type="protein sequence ID" value="RED56023.1"/>
    <property type="molecule type" value="Genomic_DNA"/>
</dbReference>